<dbReference type="RefSeq" id="WP_035580447.1">
    <property type="nucleotide sequence ID" value="NZ_ARYJ01000004.1"/>
</dbReference>
<keyword evidence="1" id="KW-1133">Transmembrane helix</keyword>
<gene>
    <name evidence="2" type="ORF">HJA_07822</name>
</gene>
<feature type="transmembrane region" description="Helical" evidence="1">
    <location>
        <begin position="52"/>
        <end position="71"/>
    </location>
</feature>
<dbReference type="Proteomes" id="UP000024816">
    <property type="component" value="Unassembled WGS sequence"/>
</dbReference>
<evidence type="ECO:0000256" key="1">
    <source>
        <dbReference type="SAM" id="Phobius"/>
    </source>
</evidence>
<protein>
    <submittedName>
        <fullName evidence="2">Uncharacterized protein</fullName>
    </submittedName>
</protein>
<reference evidence="2 3" key="1">
    <citation type="journal article" date="2014" name="Antonie Van Leeuwenhoek">
        <title>Hyphomonas beringensis sp. nov. and Hyphomonas chukchiensis sp. nov., isolated from surface seawater of the Bering Sea and Chukchi Sea.</title>
        <authorList>
            <person name="Li C."/>
            <person name="Lai Q."/>
            <person name="Li G."/>
            <person name="Dong C."/>
            <person name="Wang J."/>
            <person name="Liao Y."/>
            <person name="Shao Z."/>
        </authorList>
    </citation>
    <scope>NUCLEOTIDE SEQUENCE [LARGE SCALE GENOMIC DNA]</scope>
    <source>
        <strain evidence="2 3">VP2</strain>
    </source>
</reference>
<keyword evidence="3" id="KW-1185">Reference proteome</keyword>
<dbReference type="PATRIC" id="fig|1280952.3.peg.1551"/>
<evidence type="ECO:0000313" key="3">
    <source>
        <dbReference type="Proteomes" id="UP000024816"/>
    </source>
</evidence>
<dbReference type="STRING" id="1280952.HJA_07822"/>
<keyword evidence="1" id="KW-0812">Transmembrane</keyword>
<dbReference type="EMBL" id="ARYJ01000004">
    <property type="protein sequence ID" value="KCZ89188.1"/>
    <property type="molecule type" value="Genomic_DNA"/>
</dbReference>
<sequence>MSTSDYVDESLIVRRSGAWIAFQLVFMTFAGLVCATVSFLSFTRGAFGLIELLFSSLLFALLLAVIVKLILRLQNSDTIVEMVPAGIILPDGEMLGWDKIDSIKGASMFGLPKVVLKRGSMIVLNPNEVSYGKVAQFLRFAKVHAPPHLTASYEL</sequence>
<accession>A0A059FFB1</accession>
<dbReference type="AlphaFoldDB" id="A0A059FFB1"/>
<proteinExistence type="predicted"/>
<name>A0A059FFB1_9PROT</name>
<keyword evidence="1" id="KW-0472">Membrane</keyword>
<organism evidence="2 3">
    <name type="scientific">Hyphomonas jannaschiana VP2</name>
    <dbReference type="NCBI Taxonomy" id="1280952"/>
    <lineage>
        <taxon>Bacteria</taxon>
        <taxon>Pseudomonadati</taxon>
        <taxon>Pseudomonadota</taxon>
        <taxon>Alphaproteobacteria</taxon>
        <taxon>Hyphomonadales</taxon>
        <taxon>Hyphomonadaceae</taxon>
        <taxon>Hyphomonas</taxon>
    </lineage>
</organism>
<feature type="transmembrane region" description="Helical" evidence="1">
    <location>
        <begin position="20"/>
        <end position="40"/>
    </location>
</feature>
<evidence type="ECO:0000313" key="2">
    <source>
        <dbReference type="EMBL" id="KCZ89188.1"/>
    </source>
</evidence>
<comment type="caution">
    <text evidence="2">The sequence shown here is derived from an EMBL/GenBank/DDBJ whole genome shotgun (WGS) entry which is preliminary data.</text>
</comment>